<proteinExistence type="predicted"/>
<dbReference type="EMBL" id="SDMP01000013">
    <property type="protein sequence ID" value="RYR22216.1"/>
    <property type="molecule type" value="Genomic_DNA"/>
</dbReference>
<evidence type="ECO:0000313" key="2">
    <source>
        <dbReference type="EMBL" id="RYR22216.1"/>
    </source>
</evidence>
<dbReference type="AlphaFoldDB" id="A0A445A718"/>
<organism evidence="2 3">
    <name type="scientific">Arachis hypogaea</name>
    <name type="common">Peanut</name>
    <dbReference type="NCBI Taxonomy" id="3818"/>
    <lineage>
        <taxon>Eukaryota</taxon>
        <taxon>Viridiplantae</taxon>
        <taxon>Streptophyta</taxon>
        <taxon>Embryophyta</taxon>
        <taxon>Tracheophyta</taxon>
        <taxon>Spermatophyta</taxon>
        <taxon>Magnoliopsida</taxon>
        <taxon>eudicotyledons</taxon>
        <taxon>Gunneridae</taxon>
        <taxon>Pentapetalae</taxon>
        <taxon>rosids</taxon>
        <taxon>fabids</taxon>
        <taxon>Fabales</taxon>
        <taxon>Fabaceae</taxon>
        <taxon>Papilionoideae</taxon>
        <taxon>50 kb inversion clade</taxon>
        <taxon>dalbergioids sensu lato</taxon>
        <taxon>Dalbergieae</taxon>
        <taxon>Pterocarpus clade</taxon>
        <taxon>Arachis</taxon>
    </lineage>
</organism>
<evidence type="ECO:0000313" key="3">
    <source>
        <dbReference type="Proteomes" id="UP000289738"/>
    </source>
</evidence>
<comment type="caution">
    <text evidence="2">The sequence shown here is derived from an EMBL/GenBank/DDBJ whole genome shotgun (WGS) entry which is preliminary data.</text>
</comment>
<reference evidence="2 3" key="1">
    <citation type="submission" date="2019-01" db="EMBL/GenBank/DDBJ databases">
        <title>Sequencing of cultivated peanut Arachis hypogaea provides insights into genome evolution and oil improvement.</title>
        <authorList>
            <person name="Chen X."/>
        </authorList>
    </citation>
    <scope>NUCLEOTIDE SEQUENCE [LARGE SCALE GENOMIC DNA]</scope>
    <source>
        <strain evidence="3">cv. Fuhuasheng</strain>
        <tissue evidence="2">Leaves</tissue>
    </source>
</reference>
<keyword evidence="3" id="KW-1185">Reference proteome</keyword>
<dbReference type="Proteomes" id="UP000289738">
    <property type="component" value="Chromosome B03"/>
</dbReference>
<evidence type="ECO:0000256" key="1">
    <source>
        <dbReference type="SAM" id="Phobius"/>
    </source>
</evidence>
<name>A0A445A718_ARAHY</name>
<accession>A0A445A718</accession>
<sequence>MASCNAKRVFTTLLPSFKRSTCPTTGSPFGWSNTTNINVTLPSSQTLKSVTSLNHQQPHRNFSFRFSSTQQPPLPKHLLQPLQLDVSLNISFTYTTTTPTHSNNHSATTTPTSQAIQTRYKHKNTLLSRASSLAVIFVIWALLRIARKKKERYKINKWAISKAEDMRSGVMVEKLGPFEFETESGSTWVANLKEQWNMFCGRGDVREAIDEPDLQGSHRCHVTLQLDGNKQSFHVLLSPIIHMSKNPKEKNEKRDMNKKKTRRDKFYENLGMYG</sequence>
<keyword evidence="1" id="KW-1133">Transmembrane helix</keyword>
<keyword evidence="1" id="KW-0812">Transmembrane</keyword>
<feature type="transmembrane region" description="Helical" evidence="1">
    <location>
        <begin position="126"/>
        <end position="146"/>
    </location>
</feature>
<protein>
    <submittedName>
        <fullName evidence="2">Uncharacterized protein</fullName>
    </submittedName>
</protein>
<keyword evidence="1" id="KW-0472">Membrane</keyword>
<gene>
    <name evidence="2" type="ORF">Ahy_B03g067490</name>
</gene>